<reference evidence="7" key="1">
    <citation type="submission" date="2022-01" db="EMBL/GenBank/DDBJ databases">
        <authorList>
            <person name="King R."/>
        </authorList>
    </citation>
    <scope>NUCLEOTIDE SEQUENCE</scope>
</reference>
<dbReference type="InterPro" id="IPR036850">
    <property type="entry name" value="NDK-like_dom_sf"/>
</dbReference>
<name>A0A9P0DUM1_PHACE</name>
<evidence type="ECO:0000313" key="7">
    <source>
        <dbReference type="EMBL" id="CAH1163543.1"/>
    </source>
</evidence>
<keyword evidence="3" id="KW-0206">Cytoskeleton</keyword>
<dbReference type="AlphaFoldDB" id="A0A9P0DUM1"/>
<dbReference type="InterPro" id="IPR006602">
    <property type="entry name" value="DM10_dom"/>
</dbReference>
<dbReference type="EMBL" id="OU896710">
    <property type="protein sequence ID" value="CAH1163543.1"/>
    <property type="molecule type" value="Genomic_DNA"/>
</dbReference>
<dbReference type="Proteomes" id="UP001153737">
    <property type="component" value="Chromosome 4"/>
</dbReference>
<dbReference type="SMART" id="SM00676">
    <property type="entry name" value="DM10"/>
    <property type="match status" value="1"/>
</dbReference>
<evidence type="ECO:0000259" key="6">
    <source>
        <dbReference type="PROSITE" id="PS51336"/>
    </source>
</evidence>
<feature type="domain" description="DM10" evidence="6">
    <location>
        <begin position="8"/>
        <end position="96"/>
    </location>
</feature>
<evidence type="ECO:0000313" key="8">
    <source>
        <dbReference type="Proteomes" id="UP001153737"/>
    </source>
</evidence>
<comment type="caution">
    <text evidence="5">Lacks conserved residue(s) required for the propagation of feature annotation.</text>
</comment>
<dbReference type="InterPro" id="IPR034907">
    <property type="entry name" value="NDK-like_dom"/>
</dbReference>
<keyword evidence="8" id="KW-1185">Reference proteome</keyword>
<keyword evidence="4" id="KW-0966">Cell projection</keyword>
<dbReference type="Gene3D" id="2.30.29.170">
    <property type="match status" value="1"/>
</dbReference>
<dbReference type="GO" id="GO:0005813">
    <property type="term" value="C:centrosome"/>
    <property type="evidence" value="ECO:0007669"/>
    <property type="project" value="TreeGrafter"/>
</dbReference>
<dbReference type="Gene3D" id="3.30.70.141">
    <property type="entry name" value="Nucleoside diphosphate kinase-like domain"/>
    <property type="match status" value="2"/>
</dbReference>
<dbReference type="FunFam" id="3.30.70.141:FF:000004">
    <property type="entry name" value="Nucleoside diphosphate kinase 7"/>
    <property type="match status" value="1"/>
</dbReference>
<organism evidence="7 8">
    <name type="scientific">Phaedon cochleariae</name>
    <name type="common">Mustard beetle</name>
    <dbReference type="NCBI Taxonomy" id="80249"/>
    <lineage>
        <taxon>Eukaryota</taxon>
        <taxon>Metazoa</taxon>
        <taxon>Ecdysozoa</taxon>
        <taxon>Arthropoda</taxon>
        <taxon>Hexapoda</taxon>
        <taxon>Insecta</taxon>
        <taxon>Pterygota</taxon>
        <taxon>Neoptera</taxon>
        <taxon>Endopterygota</taxon>
        <taxon>Coleoptera</taxon>
        <taxon>Polyphaga</taxon>
        <taxon>Cucujiformia</taxon>
        <taxon>Chrysomeloidea</taxon>
        <taxon>Chrysomelidae</taxon>
        <taxon>Chrysomelinae</taxon>
        <taxon>Chrysomelini</taxon>
        <taxon>Phaedon</taxon>
    </lineage>
</organism>
<evidence type="ECO:0000256" key="5">
    <source>
        <dbReference type="PROSITE-ProRule" id="PRU00706"/>
    </source>
</evidence>
<evidence type="ECO:0000256" key="2">
    <source>
        <dbReference type="ARBA" id="ARBA00022490"/>
    </source>
</evidence>
<dbReference type="CDD" id="cd04412">
    <property type="entry name" value="NDPk7B"/>
    <property type="match status" value="1"/>
</dbReference>
<dbReference type="SMART" id="SM00562">
    <property type="entry name" value="NDK"/>
    <property type="match status" value="2"/>
</dbReference>
<dbReference type="SUPFAM" id="SSF54919">
    <property type="entry name" value="Nucleoside diphosphate kinase, NDK"/>
    <property type="match status" value="2"/>
</dbReference>
<dbReference type="PROSITE" id="PS51336">
    <property type="entry name" value="DM10"/>
    <property type="match status" value="1"/>
</dbReference>
<gene>
    <name evidence="7" type="ORF">PHAECO_LOCUS7832</name>
</gene>
<dbReference type="Pfam" id="PF00334">
    <property type="entry name" value="NDK"/>
    <property type="match status" value="2"/>
</dbReference>
<dbReference type="PANTHER" id="PTHR43109:SF2">
    <property type="entry name" value="NUCLEOSIDE DIPHOSPHATE KINASE 7"/>
    <property type="match status" value="1"/>
</dbReference>
<comment type="similarity">
    <text evidence="5">Belongs to the NDK family.</text>
</comment>
<protein>
    <recommendedName>
        <fullName evidence="6">DM10 domain-containing protein</fullName>
    </recommendedName>
</protein>
<reference evidence="7" key="2">
    <citation type="submission" date="2022-10" db="EMBL/GenBank/DDBJ databases">
        <authorList>
            <consortium name="ENA_rothamsted_submissions"/>
            <consortium name="culmorum"/>
            <person name="King R."/>
        </authorList>
    </citation>
    <scope>NUCLEOTIDE SEQUENCE</scope>
</reference>
<dbReference type="PROSITE" id="PS51374">
    <property type="entry name" value="NDPK_LIKE"/>
    <property type="match status" value="1"/>
</dbReference>
<sequence length="387" mass="44623">MAKSTYDFNDKLSFLAEWFDCETSYHKKFILNFYPSDNSLDLFDRDTNKMYLKRTRMDDFVFDDMFVGNTVRIYGRQVKITDYADCRTQKYIGKAKERTLVILKPDVVDKLGEIICRIQNNNFQISRMRMCLLNRKEALEFYQDRKGETSLPFLLENVVSGPIVAMELVGENAIQRWHDLVNPRDPNEAEDTSSPNSLRVFRTKNSHITSDFHGSKDTARAISEAYFFFPEGNNRIPESTVQLENTTCCVIKPHAIHEGKLGHIISAITDCHFKITAAQMFYLSNTNADEFLEVYKGVVSDYNALLLSFLDGPCVALEIGGKNTDMNVHEEFRKFTGPSDSEIARQIRPNSLRAKFGCNKYRNAVHCTDLPEDTNLELEYFFKVLKE</sequence>
<comment type="subcellular location">
    <subcellularLocation>
        <location evidence="1">Cytoplasm</location>
        <location evidence="1">Cytoskeleton</location>
        <location evidence="1">Cilium axoneme</location>
    </subcellularLocation>
</comment>
<dbReference type="InterPro" id="IPR037993">
    <property type="entry name" value="NDPk7B"/>
</dbReference>
<proteinExistence type="inferred from homology"/>
<evidence type="ECO:0000256" key="3">
    <source>
        <dbReference type="ARBA" id="ARBA00023212"/>
    </source>
</evidence>
<evidence type="ECO:0000256" key="4">
    <source>
        <dbReference type="ARBA" id="ARBA00023273"/>
    </source>
</evidence>
<accession>A0A9P0DUM1</accession>
<dbReference type="OrthoDB" id="270127at2759"/>
<evidence type="ECO:0000256" key="1">
    <source>
        <dbReference type="ARBA" id="ARBA00004430"/>
    </source>
</evidence>
<dbReference type="PANTHER" id="PTHR43109">
    <property type="entry name" value="NUCLEOSIDE DIPHOSPHATE KINASE 7"/>
    <property type="match status" value="1"/>
</dbReference>
<dbReference type="GO" id="GO:0005879">
    <property type="term" value="C:axonemal microtubule"/>
    <property type="evidence" value="ECO:0007669"/>
    <property type="project" value="TreeGrafter"/>
</dbReference>
<keyword evidence="2" id="KW-0963">Cytoplasm</keyword>